<feature type="signal peptide" evidence="2">
    <location>
        <begin position="1"/>
        <end position="19"/>
    </location>
</feature>
<dbReference type="PROSITE" id="PS00194">
    <property type="entry name" value="THIOREDOXIN_1"/>
    <property type="match status" value="1"/>
</dbReference>
<proteinExistence type="predicted"/>
<dbReference type="PROSITE" id="PS51352">
    <property type="entry name" value="THIOREDOXIN_2"/>
    <property type="match status" value="1"/>
</dbReference>
<gene>
    <name evidence="4" type="ORF">ACFOOI_19980</name>
</gene>
<evidence type="ECO:0000259" key="3">
    <source>
        <dbReference type="PROSITE" id="PS51352"/>
    </source>
</evidence>
<dbReference type="Gene3D" id="3.40.30.10">
    <property type="entry name" value="Glutaredoxin"/>
    <property type="match status" value="1"/>
</dbReference>
<dbReference type="InterPro" id="IPR036249">
    <property type="entry name" value="Thioredoxin-like_sf"/>
</dbReference>
<dbReference type="InterPro" id="IPR013766">
    <property type="entry name" value="Thioredoxin_domain"/>
</dbReference>
<feature type="domain" description="Thioredoxin" evidence="3">
    <location>
        <begin position="9"/>
        <end position="140"/>
    </location>
</feature>
<organism evidence="4 5">
    <name type="scientific">Lacihabitans lacunae</name>
    <dbReference type="NCBI Taxonomy" id="1028214"/>
    <lineage>
        <taxon>Bacteria</taxon>
        <taxon>Pseudomonadati</taxon>
        <taxon>Bacteroidota</taxon>
        <taxon>Cytophagia</taxon>
        <taxon>Cytophagales</taxon>
        <taxon>Leadbetterellaceae</taxon>
        <taxon>Lacihabitans</taxon>
    </lineage>
</organism>
<dbReference type="InterPro" id="IPR017937">
    <property type="entry name" value="Thioredoxin_CS"/>
</dbReference>
<keyword evidence="2" id="KW-0732">Signal</keyword>
<comment type="caution">
    <text evidence="4">The sequence shown here is derived from an EMBL/GenBank/DDBJ whole genome shotgun (WGS) entry which is preliminary data.</text>
</comment>
<name>A0ABV7Z436_9BACT</name>
<keyword evidence="1" id="KW-0676">Redox-active center</keyword>
<evidence type="ECO:0000313" key="5">
    <source>
        <dbReference type="Proteomes" id="UP001595616"/>
    </source>
</evidence>
<evidence type="ECO:0000256" key="1">
    <source>
        <dbReference type="ARBA" id="ARBA00023284"/>
    </source>
</evidence>
<sequence>MRTSFLFLFFLGKSILGFAQEPTQMHFYKIQDQSFEAVKAIAQKENKMIFMDVYTVWCGPCKLMDKNTFSDPKVAEKFNAEFVAYKVNAEDLAGRALAQEYKVYAYPTYLFFSPEGALINRLEGVFPPKNLMEEADYTKGLLAKSK</sequence>
<dbReference type="SUPFAM" id="SSF52833">
    <property type="entry name" value="Thioredoxin-like"/>
    <property type="match status" value="1"/>
</dbReference>
<accession>A0ABV7Z436</accession>
<keyword evidence="5" id="KW-1185">Reference proteome</keyword>
<evidence type="ECO:0000256" key="2">
    <source>
        <dbReference type="SAM" id="SignalP"/>
    </source>
</evidence>
<dbReference type="InterPro" id="IPR012336">
    <property type="entry name" value="Thioredoxin-like_fold"/>
</dbReference>
<dbReference type="PANTHER" id="PTHR32234">
    <property type="entry name" value="THIOL:DISULFIDE INTERCHANGE PROTEIN DSBD"/>
    <property type="match status" value="1"/>
</dbReference>
<dbReference type="RefSeq" id="WP_379839859.1">
    <property type="nucleotide sequence ID" value="NZ_JBHRYQ010000001.1"/>
</dbReference>
<protein>
    <submittedName>
        <fullName evidence="4">Thioredoxin family protein</fullName>
    </submittedName>
</protein>
<dbReference type="Proteomes" id="UP001595616">
    <property type="component" value="Unassembled WGS sequence"/>
</dbReference>
<dbReference type="PANTHER" id="PTHR32234:SF0">
    <property type="entry name" value="THIOL:DISULFIDE INTERCHANGE PROTEIN DSBD"/>
    <property type="match status" value="1"/>
</dbReference>
<reference evidence="5" key="1">
    <citation type="journal article" date="2019" name="Int. J. Syst. Evol. Microbiol.">
        <title>The Global Catalogue of Microorganisms (GCM) 10K type strain sequencing project: providing services to taxonomists for standard genome sequencing and annotation.</title>
        <authorList>
            <consortium name="The Broad Institute Genomics Platform"/>
            <consortium name="The Broad Institute Genome Sequencing Center for Infectious Disease"/>
            <person name="Wu L."/>
            <person name="Ma J."/>
        </authorList>
    </citation>
    <scope>NUCLEOTIDE SEQUENCE [LARGE SCALE GENOMIC DNA]</scope>
    <source>
        <strain evidence="5">CECT 7956</strain>
    </source>
</reference>
<feature type="chain" id="PRO_5047145712" evidence="2">
    <location>
        <begin position="20"/>
        <end position="146"/>
    </location>
</feature>
<dbReference type="Pfam" id="PF13098">
    <property type="entry name" value="Thioredoxin_2"/>
    <property type="match status" value="1"/>
</dbReference>
<evidence type="ECO:0000313" key="4">
    <source>
        <dbReference type="EMBL" id="MFC3812953.1"/>
    </source>
</evidence>
<dbReference type="EMBL" id="JBHRYQ010000001">
    <property type="protein sequence ID" value="MFC3812953.1"/>
    <property type="molecule type" value="Genomic_DNA"/>
</dbReference>